<gene>
    <name evidence="1" type="ORF">ACFPH6_49520</name>
</gene>
<protein>
    <submittedName>
        <fullName evidence="1">Uncharacterized protein</fullName>
    </submittedName>
</protein>
<name>A0ABV8Z7F9_9ACTN</name>
<comment type="caution">
    <text evidence="1">The sequence shown here is derived from an EMBL/GenBank/DDBJ whole genome shotgun (WGS) entry which is preliminary data.</text>
</comment>
<evidence type="ECO:0000313" key="1">
    <source>
        <dbReference type="EMBL" id="MFC4472421.1"/>
    </source>
</evidence>
<proteinExistence type="predicted"/>
<organism evidence="1 2">
    <name type="scientific">Streptomyces xiangluensis</name>
    <dbReference type="NCBI Taxonomy" id="2665720"/>
    <lineage>
        <taxon>Bacteria</taxon>
        <taxon>Bacillati</taxon>
        <taxon>Actinomycetota</taxon>
        <taxon>Actinomycetes</taxon>
        <taxon>Kitasatosporales</taxon>
        <taxon>Streptomycetaceae</taxon>
        <taxon>Streptomyces</taxon>
    </lineage>
</organism>
<keyword evidence="2" id="KW-1185">Reference proteome</keyword>
<sequence>MAAAANGFRVDNGGGLADAAARTVRTAANQARDVAQRGGRRARGAAWGAVREMPDSTRTAQEVQGAVTREEDLPIARFSQLSIDEITQQLRTLSQSDLTVIEGYERTHSSRRPVLDAIEQLRGSQPWDGYDTMGPNEITAQLHNAPSSVARQVQEYERRHQQRQDVISAAEARTAL</sequence>
<dbReference type="EMBL" id="JBHSFG010000120">
    <property type="protein sequence ID" value="MFC4472421.1"/>
    <property type="molecule type" value="Genomic_DNA"/>
</dbReference>
<reference evidence="2" key="1">
    <citation type="journal article" date="2019" name="Int. J. Syst. Evol. Microbiol.">
        <title>The Global Catalogue of Microorganisms (GCM) 10K type strain sequencing project: providing services to taxonomists for standard genome sequencing and annotation.</title>
        <authorList>
            <consortium name="The Broad Institute Genomics Platform"/>
            <consortium name="The Broad Institute Genome Sequencing Center for Infectious Disease"/>
            <person name="Wu L."/>
            <person name="Ma J."/>
        </authorList>
    </citation>
    <scope>NUCLEOTIDE SEQUENCE [LARGE SCALE GENOMIC DNA]</scope>
    <source>
        <strain evidence="2">DT43</strain>
    </source>
</reference>
<accession>A0ABV8Z7F9</accession>
<dbReference type="Proteomes" id="UP001596012">
    <property type="component" value="Unassembled WGS sequence"/>
</dbReference>
<evidence type="ECO:0000313" key="2">
    <source>
        <dbReference type="Proteomes" id="UP001596012"/>
    </source>
</evidence>
<dbReference type="RefSeq" id="WP_386356196.1">
    <property type="nucleotide sequence ID" value="NZ_JBHSFG010000120.1"/>
</dbReference>